<gene>
    <name evidence="1" type="ORF">A2773_07105</name>
</gene>
<evidence type="ECO:0008006" key="3">
    <source>
        <dbReference type="Google" id="ProtNLM"/>
    </source>
</evidence>
<dbReference type="AlphaFoldDB" id="A0A1F5ZQV5"/>
<dbReference type="PANTHER" id="PTHR40084:SF1">
    <property type="entry name" value="PHOSPHOTRANSFERASE"/>
    <property type="match status" value="1"/>
</dbReference>
<dbReference type="EMBL" id="MFJE01000011">
    <property type="protein sequence ID" value="OGG14839.1"/>
    <property type="molecule type" value="Genomic_DNA"/>
</dbReference>
<sequence>MRIIADLQIHSKYSRAVSQEMVIPKIWEWAKRKGIKLMATGDWTHPLWMREIKANLEETGNGLLKLKSSRHEVGIHDAVISHSSKTASGQNSKLGEEPLFLLATEVSCIYSQGGKLRRIHTLIWAPSIETADKINKELINRGANLVSDGRPIVGLTSIAIAELVFSIDPTCLIIPAHAWTPWFSLYGSESGFNSIDECFGNYSKYIYAIETGLSSDPAMNWRIKELDNRSIVSFSDAHSGPKLGREATVFDLSELSYRAIRAALVRAAVNKDQLSVVSNQSKENNSKTDNRKLIAENKISYTVEFYPEEGKYHYTGHRNCSVKQTPEETRKNGTICPVCGRKLTVGVMHRVDALAGRSEEELEIKKLEIKGIEMKGIISGKFIQRPPYMMMVPLQEILSEVYRTSVHSQAVQNEYGKLIDNLGSEFDILLSTPTSDIARISGPDVSDAIDKVRNGQLTIDPGYDGVFGKVKIFSDEKKEEENKKEQLSLF</sequence>
<evidence type="ECO:0000313" key="2">
    <source>
        <dbReference type="Proteomes" id="UP000177383"/>
    </source>
</evidence>
<accession>A0A1F5ZQV5</accession>
<dbReference type="Gene3D" id="3.20.20.140">
    <property type="entry name" value="Metal-dependent hydrolases"/>
    <property type="match status" value="1"/>
</dbReference>
<protein>
    <recommendedName>
        <fullName evidence="3">DNA helicase UvrD</fullName>
    </recommendedName>
</protein>
<comment type="caution">
    <text evidence="1">The sequence shown here is derived from an EMBL/GenBank/DDBJ whole genome shotgun (WGS) entry which is preliminary data.</text>
</comment>
<evidence type="ECO:0000313" key="1">
    <source>
        <dbReference type="EMBL" id="OGG14839.1"/>
    </source>
</evidence>
<name>A0A1F5ZQV5_9BACT</name>
<dbReference type="SUPFAM" id="SSF89550">
    <property type="entry name" value="PHP domain-like"/>
    <property type="match status" value="1"/>
</dbReference>
<dbReference type="PANTHER" id="PTHR40084">
    <property type="entry name" value="PHOSPHOHYDROLASE, PHP FAMILY"/>
    <property type="match status" value="1"/>
</dbReference>
<dbReference type="STRING" id="1798375.A2773_07105"/>
<dbReference type="Proteomes" id="UP000177383">
    <property type="component" value="Unassembled WGS sequence"/>
</dbReference>
<reference evidence="1 2" key="1">
    <citation type="journal article" date="2016" name="Nat. Commun.">
        <title>Thousands of microbial genomes shed light on interconnected biogeochemical processes in an aquifer system.</title>
        <authorList>
            <person name="Anantharaman K."/>
            <person name="Brown C.T."/>
            <person name="Hug L.A."/>
            <person name="Sharon I."/>
            <person name="Castelle C.J."/>
            <person name="Probst A.J."/>
            <person name="Thomas B.C."/>
            <person name="Singh A."/>
            <person name="Wilkins M.J."/>
            <person name="Karaoz U."/>
            <person name="Brodie E.L."/>
            <person name="Williams K.H."/>
            <person name="Hubbard S.S."/>
            <person name="Banfield J.F."/>
        </authorList>
    </citation>
    <scope>NUCLEOTIDE SEQUENCE [LARGE SCALE GENOMIC DNA]</scope>
</reference>
<dbReference type="CDD" id="cd19067">
    <property type="entry name" value="PfuEndoQ-like"/>
    <property type="match status" value="1"/>
</dbReference>
<organism evidence="1 2">
    <name type="scientific">Candidatus Gottesmanbacteria bacterium RIFCSPHIGHO2_01_FULL_39_10</name>
    <dbReference type="NCBI Taxonomy" id="1798375"/>
    <lineage>
        <taxon>Bacteria</taxon>
        <taxon>Candidatus Gottesmaniibacteriota</taxon>
    </lineage>
</organism>
<proteinExistence type="predicted"/>
<dbReference type="InterPro" id="IPR016195">
    <property type="entry name" value="Pol/histidinol_Pase-like"/>
</dbReference>